<comment type="function">
    <text evidence="8">Acts as a protein folding chaperone for elongation factor 1-alpha.</text>
</comment>
<evidence type="ECO:0000313" key="10">
    <source>
        <dbReference type="EMBL" id="WBW73537.1"/>
    </source>
</evidence>
<gene>
    <name evidence="10" type="primary">zpr1</name>
    <name evidence="10" type="ORF">SOMG_03071</name>
</gene>
<dbReference type="InterPro" id="IPR004457">
    <property type="entry name" value="Znf_ZPR1"/>
</dbReference>
<dbReference type="PANTHER" id="PTHR10876:SF0">
    <property type="entry name" value="ZINC FINGER PROTEIN ZPR1"/>
    <property type="match status" value="1"/>
</dbReference>
<dbReference type="NCBIfam" id="TIGR00310">
    <property type="entry name" value="ZPR1_znf"/>
    <property type="match status" value="2"/>
</dbReference>
<dbReference type="Gene3D" id="2.60.120.1040">
    <property type="entry name" value="ZPR1, A/B domain"/>
    <property type="match status" value="2"/>
</dbReference>
<keyword evidence="4" id="KW-0677">Repeat</keyword>
<comment type="similarity">
    <text evidence="2">Belongs to the ZPR1 family.</text>
</comment>
<comment type="subcellular location">
    <subcellularLocation>
        <location evidence="1">Nucleus</location>
    </subcellularLocation>
</comment>
<dbReference type="InterPro" id="IPR040141">
    <property type="entry name" value="ZPR1"/>
</dbReference>
<keyword evidence="5" id="KW-0863">Zinc-finger</keyword>
<dbReference type="InterPro" id="IPR042452">
    <property type="entry name" value="ZPR1_Znf1/2"/>
</dbReference>
<evidence type="ECO:0000256" key="6">
    <source>
        <dbReference type="ARBA" id="ARBA00022833"/>
    </source>
</evidence>
<feature type="domain" description="Zinc finger ZPR1-type" evidence="9">
    <location>
        <begin position="258"/>
        <end position="418"/>
    </location>
</feature>
<evidence type="ECO:0000313" key="11">
    <source>
        <dbReference type="Proteomes" id="UP001212411"/>
    </source>
</evidence>
<dbReference type="SMART" id="SM00709">
    <property type="entry name" value="Zpr1"/>
    <property type="match status" value="2"/>
</dbReference>
<organism evidence="10 11">
    <name type="scientific">Schizosaccharomyces osmophilus</name>
    <dbReference type="NCBI Taxonomy" id="2545709"/>
    <lineage>
        <taxon>Eukaryota</taxon>
        <taxon>Fungi</taxon>
        <taxon>Dikarya</taxon>
        <taxon>Ascomycota</taxon>
        <taxon>Taphrinomycotina</taxon>
        <taxon>Schizosaccharomycetes</taxon>
        <taxon>Schizosaccharomycetales</taxon>
        <taxon>Schizosaccharomycetaceae</taxon>
        <taxon>Schizosaccharomyces</taxon>
    </lineage>
</organism>
<dbReference type="EMBL" id="CP115612">
    <property type="protein sequence ID" value="WBW73537.1"/>
    <property type="molecule type" value="Genomic_DNA"/>
</dbReference>
<dbReference type="RefSeq" id="XP_056037780.1">
    <property type="nucleotide sequence ID" value="XM_056181862.1"/>
</dbReference>
<dbReference type="Pfam" id="PF22794">
    <property type="entry name" value="jr-ZPR1"/>
    <property type="match status" value="2"/>
</dbReference>
<dbReference type="InterPro" id="IPR042451">
    <property type="entry name" value="ZPR1_A/B_dom"/>
</dbReference>
<dbReference type="Proteomes" id="UP001212411">
    <property type="component" value="Chromosome 2"/>
</dbReference>
<dbReference type="GO" id="GO:0005634">
    <property type="term" value="C:nucleus"/>
    <property type="evidence" value="ECO:0007669"/>
    <property type="project" value="UniProtKB-SubCell"/>
</dbReference>
<proteinExistence type="inferred from homology"/>
<evidence type="ECO:0000256" key="3">
    <source>
        <dbReference type="ARBA" id="ARBA00022723"/>
    </source>
</evidence>
<evidence type="ECO:0000256" key="2">
    <source>
        <dbReference type="ARBA" id="ARBA00008354"/>
    </source>
</evidence>
<keyword evidence="6" id="KW-0862">Zinc</keyword>
<reference evidence="10 11" key="1">
    <citation type="journal article" date="2023" name="G3 (Bethesda)">
        <title>A high-quality reference genome for the fission yeast Schizosaccharomyces osmophilus.</title>
        <authorList>
            <person name="Jia G.S."/>
            <person name="Zhang W.C."/>
            <person name="Liang Y."/>
            <person name="Liu X.H."/>
            <person name="Rhind N."/>
            <person name="Pidoux A."/>
            <person name="Brysch-Herzberg M."/>
            <person name="Du L.L."/>
        </authorList>
    </citation>
    <scope>NUCLEOTIDE SEQUENCE [LARGE SCALE GENOMIC DNA]</scope>
    <source>
        <strain evidence="10 11">CBS 15793</strain>
    </source>
</reference>
<protein>
    <submittedName>
        <fullName evidence="10">EF-1 alpha binding zinc finger protein Zpr1</fullName>
    </submittedName>
</protein>
<dbReference type="FunFam" id="2.20.25.420:FF:000001">
    <property type="entry name" value="Zinc finger protein ZPR1"/>
    <property type="match status" value="1"/>
</dbReference>
<evidence type="ECO:0000256" key="8">
    <source>
        <dbReference type="ARBA" id="ARBA00054139"/>
    </source>
</evidence>
<dbReference type="KEGG" id="som:SOMG_03071"/>
<dbReference type="Gene3D" id="2.20.25.420">
    <property type="entry name" value="ZPR1, zinc finger domain"/>
    <property type="match status" value="2"/>
</dbReference>
<sequence>MTDPSNREELFPEIGTAAQNVSGTDNESTGVQEVESLCMQCHENGITRLFLTVIPYFREIILTSFECPHCGFKNAQVQHAEAVQTEGSSFTLQVSEKDDLNRTIVKSNEAVIRIPELQLEIPGRLGQLTTIEGVLSNIHDDLSKDQEARKESIPEVYQQISQFLERVLQFRNGEAPFTFILDDVTGNSWVEMRPGKDGNRWTQVKYKRTLEQNHKLGLVNTDEGQNPETKENTNAPATLAHDATAVEVDPSEVHTFHSTCPSCSHPCDTHMKLLDIPHFKEVIIMSTVCDHCGYRSNEVKTGGAIPDKGRKITLKVMDTEDLSRDILKSETASLQIAELGLDLYPGTLGGRFTTLEGILTQIYDELYGRVFSQESDSMTPEQIATWQQFLSNLTNAKEVGTQFTVVLDDPLAQSYLQNFYAPDPDPNMVIEQYDRSFEMNEELGLNDMKTENYQQPTADTKKE</sequence>
<keyword evidence="11" id="KW-1185">Reference proteome</keyword>
<evidence type="ECO:0000256" key="4">
    <source>
        <dbReference type="ARBA" id="ARBA00022737"/>
    </source>
</evidence>
<dbReference type="FunFam" id="2.60.120.1040:FF:000001">
    <property type="entry name" value="Zinc finger protein ZPR1"/>
    <property type="match status" value="1"/>
</dbReference>
<evidence type="ECO:0000259" key="9">
    <source>
        <dbReference type="SMART" id="SM00709"/>
    </source>
</evidence>
<keyword evidence="3" id="KW-0479">Metal-binding</keyword>
<dbReference type="PANTHER" id="PTHR10876">
    <property type="entry name" value="ZINC FINGER PROTEIN ZPR1"/>
    <property type="match status" value="1"/>
</dbReference>
<dbReference type="GO" id="GO:0008270">
    <property type="term" value="F:zinc ion binding"/>
    <property type="evidence" value="ECO:0007669"/>
    <property type="project" value="UniProtKB-KW"/>
</dbReference>
<dbReference type="InterPro" id="IPR056180">
    <property type="entry name" value="ZPR1_jr_dom"/>
</dbReference>
<feature type="domain" description="Zinc finger ZPR1-type" evidence="9">
    <location>
        <begin position="36"/>
        <end position="192"/>
    </location>
</feature>
<evidence type="ECO:0000256" key="7">
    <source>
        <dbReference type="ARBA" id="ARBA00023242"/>
    </source>
</evidence>
<accession>A0AAE9WBX7</accession>
<dbReference type="GeneID" id="80876551"/>
<dbReference type="AlphaFoldDB" id="A0AAE9WBX7"/>
<name>A0AAE9WBX7_9SCHI</name>
<dbReference type="Pfam" id="PF03367">
    <property type="entry name" value="Zn_ribbon_ZPR1"/>
    <property type="match status" value="2"/>
</dbReference>
<evidence type="ECO:0000256" key="1">
    <source>
        <dbReference type="ARBA" id="ARBA00004123"/>
    </source>
</evidence>
<dbReference type="FunFam" id="2.60.120.1040:FF:000003">
    <property type="entry name" value="Zinc finger protein zpr1"/>
    <property type="match status" value="1"/>
</dbReference>
<keyword evidence="7" id="KW-0539">Nucleus</keyword>
<evidence type="ECO:0000256" key="5">
    <source>
        <dbReference type="ARBA" id="ARBA00022771"/>
    </source>
</evidence>
<dbReference type="FunFam" id="2.20.25.420:FF:000002">
    <property type="entry name" value="Zinc finger protein ZPR1"/>
    <property type="match status" value="1"/>
</dbReference>